<gene>
    <name evidence="2" type="ORF">EDM21_05690</name>
</gene>
<dbReference type="OrthoDB" id="2897521at2"/>
<dbReference type="NCBIfam" id="NF042414">
    <property type="entry name" value="CLC_0170_fam"/>
    <property type="match status" value="1"/>
</dbReference>
<name>A0A7X3JYD7_9BACL</name>
<dbReference type="EMBL" id="RHLK01000002">
    <property type="protein sequence ID" value="MVO99018.1"/>
    <property type="molecule type" value="Genomic_DNA"/>
</dbReference>
<evidence type="ECO:0000256" key="1">
    <source>
        <dbReference type="SAM" id="Phobius"/>
    </source>
</evidence>
<dbReference type="InterPro" id="IPR049971">
    <property type="entry name" value="CLC_0170-like"/>
</dbReference>
<feature type="transmembrane region" description="Helical" evidence="1">
    <location>
        <begin position="43"/>
        <end position="61"/>
    </location>
</feature>
<keyword evidence="1" id="KW-0472">Membrane</keyword>
<dbReference type="AlphaFoldDB" id="A0A7X3JYD7"/>
<dbReference type="Proteomes" id="UP000490800">
    <property type="component" value="Unassembled WGS sequence"/>
</dbReference>
<dbReference type="RefSeq" id="WP_157333649.1">
    <property type="nucleotide sequence ID" value="NZ_RHLK01000002.1"/>
</dbReference>
<keyword evidence="1" id="KW-0812">Transmembrane</keyword>
<keyword evidence="1" id="KW-1133">Transmembrane helix</keyword>
<proteinExistence type="predicted"/>
<reference evidence="2 3" key="1">
    <citation type="journal article" date="2019" name="Microorganisms">
        <title>Paenibacillus lutrae sp. nov., A Chitinolytic Species Isolated from A River Otter in Castril Natural Park, Granada, Spain.</title>
        <authorList>
            <person name="Rodriguez M."/>
            <person name="Reina J.C."/>
            <person name="Bejar V."/>
            <person name="Llamas I."/>
        </authorList>
    </citation>
    <scope>NUCLEOTIDE SEQUENCE [LARGE SCALE GENOMIC DNA]</scope>
    <source>
        <strain evidence="2 3">N10</strain>
    </source>
</reference>
<comment type="caution">
    <text evidence="2">The sequence shown here is derived from an EMBL/GenBank/DDBJ whole genome shotgun (WGS) entry which is preliminary data.</text>
</comment>
<organism evidence="2 3">
    <name type="scientific">Paenibacillus lutrae</name>
    <dbReference type="NCBI Taxonomy" id="2078573"/>
    <lineage>
        <taxon>Bacteria</taxon>
        <taxon>Bacillati</taxon>
        <taxon>Bacillota</taxon>
        <taxon>Bacilli</taxon>
        <taxon>Bacillales</taxon>
        <taxon>Paenibacillaceae</taxon>
        <taxon>Paenibacillus</taxon>
    </lineage>
</organism>
<evidence type="ECO:0000313" key="3">
    <source>
        <dbReference type="Proteomes" id="UP000490800"/>
    </source>
</evidence>
<feature type="transmembrane region" description="Helical" evidence="1">
    <location>
        <begin position="6"/>
        <end position="23"/>
    </location>
</feature>
<accession>A0A7X3JYD7</accession>
<keyword evidence="3" id="KW-1185">Reference proteome</keyword>
<evidence type="ECO:0000313" key="2">
    <source>
        <dbReference type="EMBL" id="MVO99018.1"/>
    </source>
</evidence>
<protein>
    <submittedName>
        <fullName evidence="2">Uncharacterized protein</fullName>
    </submittedName>
</protein>
<sequence length="66" mass="8046">MYLGYLHYLASFFLLAGLGLLLVEKRICEISGWDKEKTWAMWLGWFEILAGLLIFLMYFLFRHYFW</sequence>